<reference evidence="2 3" key="1">
    <citation type="submission" date="2015-06" db="EMBL/GenBank/DDBJ databases">
        <title>Survival trade-offs in plant roots during colonization by closely related pathogenic and mutualistic fungi.</title>
        <authorList>
            <person name="Hacquard S."/>
            <person name="Kracher B."/>
            <person name="Hiruma K."/>
            <person name="Weinman A."/>
            <person name="Muench P."/>
            <person name="Garrido Oter R."/>
            <person name="Ver Loren van Themaat E."/>
            <person name="Dallerey J.-F."/>
            <person name="Damm U."/>
            <person name="Henrissat B."/>
            <person name="Lespinet O."/>
            <person name="Thon M."/>
            <person name="Kemen E."/>
            <person name="McHardy A.C."/>
            <person name="Schulze-Lefert P."/>
            <person name="O'Connell R.J."/>
        </authorList>
    </citation>
    <scope>NUCLEOTIDE SEQUENCE [LARGE SCALE GENOMIC DNA]</scope>
    <source>
        <strain evidence="2 3">0861</strain>
    </source>
</reference>
<keyword evidence="3" id="KW-1185">Reference proteome</keyword>
<dbReference type="Proteomes" id="UP000076552">
    <property type="component" value="Unassembled WGS sequence"/>
</dbReference>
<name>A0A166VAG1_9PEZI</name>
<dbReference type="AlphaFoldDB" id="A0A166VAG1"/>
<feature type="region of interest" description="Disordered" evidence="1">
    <location>
        <begin position="129"/>
        <end position="150"/>
    </location>
</feature>
<organism evidence="2 3">
    <name type="scientific">Colletotrichum tofieldiae</name>
    <dbReference type="NCBI Taxonomy" id="708197"/>
    <lineage>
        <taxon>Eukaryota</taxon>
        <taxon>Fungi</taxon>
        <taxon>Dikarya</taxon>
        <taxon>Ascomycota</taxon>
        <taxon>Pezizomycotina</taxon>
        <taxon>Sordariomycetes</taxon>
        <taxon>Hypocreomycetidae</taxon>
        <taxon>Glomerellales</taxon>
        <taxon>Glomerellaceae</taxon>
        <taxon>Colletotrichum</taxon>
        <taxon>Colletotrichum spaethianum species complex</taxon>
    </lineage>
</organism>
<feature type="region of interest" description="Disordered" evidence="1">
    <location>
        <begin position="412"/>
        <end position="432"/>
    </location>
</feature>
<evidence type="ECO:0000256" key="1">
    <source>
        <dbReference type="SAM" id="MobiDB-lite"/>
    </source>
</evidence>
<dbReference type="EMBL" id="LFIV01000033">
    <property type="protein sequence ID" value="KZL74359.1"/>
    <property type="molecule type" value="Genomic_DNA"/>
</dbReference>
<sequence>MAERQNLAKQDLDDWEEVADNYSVVSLSSSDNDDDEDSTPASPSLVTPRHAPTVYKENRKKNSNSTAADLPQPARSQPSPSEALHETSQAASLHTDPIGIGPASPAPSDKFGTSSPLAAVLSQGFRHESPIGRAASTGEVVSTHSPGHEDKIAVVTCTKSGGSGEHIPAEAPGPSDRLSILEWFGAPLHRQASSSLLPSSSNEATRASYESTSKPSTDKEMEEAAAKFGGLMMNSGFPEDEESSSKPEGTLGETLDLDDSLMDPVCISKTLESLYDYIADTLRRTGEQLAGLNDSLNVGSSCHALMTQISELRPILSEYATQWGKPLGAKDIPLDPSLSLWLSSLQAIVSKLRRKSRLWSRQANTEEGKKVHSALLKLDAALNNHIKQMNDFLPIIQVDFNDYRTQNMPFPTEVIDGENKTTKHAGSIPPRPTDRLSQVRSAMYSLKDQLQKTVEILAISQNFLPEAASTTASDIVRRLGSTFNAASLALTNNGSEWLESDLGRAQIGLLSHAEFSNLDPRTLHDFKVRLQQICSLVSNPADHHQWTDEMVRSHYVYMLVEQQQLDALSNIASVLEDLMMPKHLKTRTEFDDFMKEM</sequence>
<feature type="region of interest" description="Disordered" evidence="1">
    <location>
        <begin position="192"/>
        <end position="255"/>
    </location>
</feature>
<feature type="compositionally biased region" description="Polar residues" evidence="1">
    <location>
        <begin position="74"/>
        <end position="92"/>
    </location>
</feature>
<feature type="compositionally biased region" description="Basic and acidic residues" evidence="1">
    <location>
        <begin position="216"/>
        <end position="225"/>
    </location>
</feature>
<accession>A0A166VAG1</accession>
<proteinExistence type="predicted"/>
<evidence type="ECO:0000313" key="3">
    <source>
        <dbReference type="Proteomes" id="UP000076552"/>
    </source>
</evidence>
<protein>
    <submittedName>
        <fullName evidence="2">Uncharacterized protein</fullName>
    </submittedName>
</protein>
<feature type="region of interest" description="Disordered" evidence="1">
    <location>
        <begin position="23"/>
        <end position="115"/>
    </location>
</feature>
<comment type="caution">
    <text evidence="2">The sequence shown here is derived from an EMBL/GenBank/DDBJ whole genome shotgun (WGS) entry which is preliminary data.</text>
</comment>
<evidence type="ECO:0000313" key="2">
    <source>
        <dbReference type="EMBL" id="KZL74359.1"/>
    </source>
</evidence>
<gene>
    <name evidence="2" type="ORF">CT0861_02063</name>
</gene>
<feature type="compositionally biased region" description="Polar residues" evidence="1">
    <location>
        <begin position="202"/>
        <end position="215"/>
    </location>
</feature>